<dbReference type="Proteomes" id="UP001596492">
    <property type="component" value="Unassembled WGS sequence"/>
</dbReference>
<evidence type="ECO:0000259" key="1">
    <source>
        <dbReference type="PROSITE" id="PS51819"/>
    </source>
</evidence>
<evidence type="ECO:0000313" key="3">
    <source>
        <dbReference type="Proteomes" id="UP001596492"/>
    </source>
</evidence>
<dbReference type="SUPFAM" id="SSF54593">
    <property type="entry name" value="Glyoxalase/Bleomycin resistance protein/Dihydroxybiphenyl dioxygenase"/>
    <property type="match status" value="1"/>
</dbReference>
<dbReference type="PANTHER" id="PTHR35006:SF1">
    <property type="entry name" value="BLL2941 PROTEIN"/>
    <property type="match status" value="1"/>
</dbReference>
<name>A0ABW2IK60_9PROT</name>
<dbReference type="PROSITE" id="PS51819">
    <property type="entry name" value="VOC"/>
    <property type="match status" value="1"/>
</dbReference>
<organism evidence="2 3">
    <name type="scientific">Hirschia litorea</name>
    <dbReference type="NCBI Taxonomy" id="1199156"/>
    <lineage>
        <taxon>Bacteria</taxon>
        <taxon>Pseudomonadati</taxon>
        <taxon>Pseudomonadota</taxon>
        <taxon>Alphaproteobacteria</taxon>
        <taxon>Hyphomonadales</taxon>
        <taxon>Hyphomonadaceae</taxon>
        <taxon>Hirschia</taxon>
    </lineage>
</organism>
<comment type="caution">
    <text evidence="2">The sequence shown here is derived from an EMBL/GenBank/DDBJ whole genome shotgun (WGS) entry which is preliminary data.</text>
</comment>
<dbReference type="InterPro" id="IPR029068">
    <property type="entry name" value="Glyas_Bleomycin-R_OHBP_Dase"/>
</dbReference>
<dbReference type="InterPro" id="IPR037523">
    <property type="entry name" value="VOC_core"/>
</dbReference>
<protein>
    <submittedName>
        <fullName evidence="2">VOC family protein</fullName>
    </submittedName>
</protein>
<dbReference type="Pfam" id="PF00903">
    <property type="entry name" value="Glyoxalase"/>
    <property type="match status" value="1"/>
</dbReference>
<gene>
    <name evidence="2" type="ORF">ACFQS8_06610</name>
</gene>
<keyword evidence="3" id="KW-1185">Reference proteome</keyword>
<feature type="domain" description="VOC" evidence="1">
    <location>
        <begin position="1"/>
        <end position="121"/>
    </location>
</feature>
<dbReference type="CDD" id="cd07262">
    <property type="entry name" value="VOC_like"/>
    <property type="match status" value="1"/>
</dbReference>
<evidence type="ECO:0000313" key="2">
    <source>
        <dbReference type="EMBL" id="MFC7291281.1"/>
    </source>
</evidence>
<dbReference type="InterPro" id="IPR004360">
    <property type="entry name" value="Glyas_Fos-R_dOase_dom"/>
</dbReference>
<sequence>MINYHMIGITDLPKASTFYDSVLAEIGASRSHNSERYQFYSQGENRPLFAICIPYNEDIATAGNGTMTALSAPSKEAVHAAYAKAIELGAVCEGAPGPRGQFGEFAYFRDPDGNKLCVSYLNR</sequence>
<dbReference type="PANTHER" id="PTHR35006">
    <property type="entry name" value="GLYOXALASE FAMILY PROTEIN (AFU_ORTHOLOGUE AFUA_5G14830)"/>
    <property type="match status" value="1"/>
</dbReference>
<dbReference type="EMBL" id="JBHTBR010000002">
    <property type="protein sequence ID" value="MFC7291281.1"/>
    <property type="molecule type" value="Genomic_DNA"/>
</dbReference>
<dbReference type="Gene3D" id="3.10.180.10">
    <property type="entry name" value="2,3-Dihydroxybiphenyl 1,2-Dioxygenase, domain 1"/>
    <property type="match status" value="1"/>
</dbReference>
<proteinExistence type="predicted"/>
<dbReference type="RefSeq" id="WP_382166475.1">
    <property type="nucleotide sequence ID" value="NZ_JBHTBR010000002.1"/>
</dbReference>
<accession>A0ABW2IK60</accession>
<reference evidence="3" key="1">
    <citation type="journal article" date="2019" name="Int. J. Syst. Evol. Microbiol.">
        <title>The Global Catalogue of Microorganisms (GCM) 10K type strain sequencing project: providing services to taxonomists for standard genome sequencing and annotation.</title>
        <authorList>
            <consortium name="The Broad Institute Genomics Platform"/>
            <consortium name="The Broad Institute Genome Sequencing Center for Infectious Disease"/>
            <person name="Wu L."/>
            <person name="Ma J."/>
        </authorList>
    </citation>
    <scope>NUCLEOTIDE SEQUENCE [LARGE SCALE GENOMIC DNA]</scope>
    <source>
        <strain evidence="3">CCUG 51308</strain>
    </source>
</reference>